<keyword evidence="1 6" id="KW-0575">Peroxidase</keyword>
<keyword evidence="4 6" id="KW-0676">Redox-active center</keyword>
<dbReference type="GO" id="GO:0033554">
    <property type="term" value="P:cellular response to stress"/>
    <property type="evidence" value="ECO:0007669"/>
    <property type="project" value="TreeGrafter"/>
</dbReference>
<protein>
    <recommendedName>
        <fullName evidence="9">Thioredoxin domain-containing protein</fullName>
    </recommendedName>
</protein>
<sequence length="252" mass="26906">MALTIGDAVPDFVAASTKGEIRFHKFLDDGPGWTMLFSHPRDFTPVCTTELGEFAKHKSAFDALGVQLVALSCDTASDHAEWCKDIEAFKGAPVDFAIIDDSDRTLATRFRMLDPDEKDESKLPVPVRSVFFIGPDKRVRATICYPPLVGRNVPELLRVIRALQLGDAHPVATPVNWQPGDRVMIQPSLSDEEAAARFPGYTKHEVPSGKGYIRMTDDPSVPTTAPADAPELAASAAASGAAAGASAGAGST</sequence>
<dbReference type="Proteomes" id="UP000324907">
    <property type="component" value="Unassembled WGS sequence"/>
</dbReference>
<evidence type="ECO:0000256" key="1">
    <source>
        <dbReference type="ARBA" id="ARBA00022559"/>
    </source>
</evidence>
<dbReference type="Gene3D" id="3.30.1020.10">
    <property type="entry name" value="Antioxidant, Horf6, Chain A, domain2"/>
    <property type="match status" value="1"/>
</dbReference>
<organism evidence="10 11">
    <name type="scientific">Cafeteria roenbergensis</name>
    <name type="common">Marine flagellate</name>
    <dbReference type="NCBI Taxonomy" id="33653"/>
    <lineage>
        <taxon>Eukaryota</taxon>
        <taxon>Sar</taxon>
        <taxon>Stramenopiles</taxon>
        <taxon>Bigyra</taxon>
        <taxon>Opalozoa</taxon>
        <taxon>Bicosoecida</taxon>
        <taxon>Cafeteriaceae</taxon>
        <taxon>Cafeteria</taxon>
    </lineage>
</organism>
<dbReference type="InterPro" id="IPR036249">
    <property type="entry name" value="Thioredoxin-like_sf"/>
</dbReference>
<dbReference type="InterPro" id="IPR000866">
    <property type="entry name" value="AhpC/TSA"/>
</dbReference>
<dbReference type="GO" id="GO:0008379">
    <property type="term" value="F:thioredoxin peroxidase activity"/>
    <property type="evidence" value="ECO:0007669"/>
    <property type="project" value="TreeGrafter"/>
</dbReference>
<evidence type="ECO:0000256" key="5">
    <source>
        <dbReference type="ARBA" id="ARBA00025719"/>
    </source>
</evidence>
<dbReference type="GO" id="GO:0042744">
    <property type="term" value="P:hydrogen peroxide catabolic process"/>
    <property type="evidence" value="ECO:0007669"/>
    <property type="project" value="TreeGrafter"/>
</dbReference>
<feature type="region of interest" description="Disordered" evidence="8">
    <location>
        <begin position="209"/>
        <end position="252"/>
    </location>
</feature>
<dbReference type="GO" id="GO:0045454">
    <property type="term" value="P:cell redox homeostasis"/>
    <property type="evidence" value="ECO:0007669"/>
    <property type="project" value="TreeGrafter"/>
</dbReference>
<dbReference type="InterPro" id="IPR013766">
    <property type="entry name" value="Thioredoxin_domain"/>
</dbReference>
<dbReference type="SUPFAM" id="SSF52833">
    <property type="entry name" value="Thioredoxin-like"/>
    <property type="match status" value="1"/>
</dbReference>
<dbReference type="FunFam" id="3.30.1020.10:FF:000001">
    <property type="entry name" value="1-Cys peroxiredoxin"/>
    <property type="match status" value="1"/>
</dbReference>
<dbReference type="GO" id="GO:0005829">
    <property type="term" value="C:cytosol"/>
    <property type="evidence" value="ECO:0007669"/>
    <property type="project" value="TreeGrafter"/>
</dbReference>
<dbReference type="InterPro" id="IPR050217">
    <property type="entry name" value="Peroxiredoxin"/>
</dbReference>
<dbReference type="AlphaFoldDB" id="A0A5A8E300"/>
<evidence type="ECO:0000256" key="8">
    <source>
        <dbReference type="SAM" id="MobiDB-lite"/>
    </source>
</evidence>
<comment type="similarity">
    <text evidence="5">Belongs to the peroxiredoxin family. Prx6 subfamily.</text>
</comment>
<evidence type="ECO:0000256" key="4">
    <source>
        <dbReference type="ARBA" id="ARBA00023284"/>
    </source>
</evidence>
<evidence type="ECO:0000313" key="10">
    <source>
        <dbReference type="EMBL" id="KAA0172175.1"/>
    </source>
</evidence>
<keyword evidence="3 6" id="KW-0560">Oxidoreductase</keyword>
<accession>A0A5A8E300</accession>
<evidence type="ECO:0000259" key="9">
    <source>
        <dbReference type="PROSITE" id="PS51352"/>
    </source>
</evidence>
<feature type="compositionally biased region" description="Low complexity" evidence="8">
    <location>
        <begin position="233"/>
        <end position="252"/>
    </location>
</feature>
<dbReference type="Gene3D" id="3.40.30.10">
    <property type="entry name" value="Glutaredoxin"/>
    <property type="match status" value="1"/>
</dbReference>
<comment type="caution">
    <text evidence="10">The sequence shown here is derived from an EMBL/GenBank/DDBJ whole genome shotgun (WGS) entry which is preliminary data.</text>
</comment>
<dbReference type="PROSITE" id="PS51352">
    <property type="entry name" value="THIOREDOXIN_2"/>
    <property type="match status" value="1"/>
</dbReference>
<dbReference type="EMBL" id="VLTL01000002">
    <property type="protein sequence ID" value="KAA0172175.1"/>
    <property type="molecule type" value="Genomic_DNA"/>
</dbReference>
<evidence type="ECO:0000256" key="6">
    <source>
        <dbReference type="PIRNR" id="PIRNR000239"/>
    </source>
</evidence>
<gene>
    <name evidence="10" type="ORF">FNF28_00178</name>
</gene>
<proteinExistence type="inferred from homology"/>
<dbReference type="Pfam" id="PF10417">
    <property type="entry name" value="1-cysPrx_C"/>
    <property type="match status" value="1"/>
</dbReference>
<evidence type="ECO:0000313" key="11">
    <source>
        <dbReference type="Proteomes" id="UP000324907"/>
    </source>
</evidence>
<evidence type="ECO:0000256" key="3">
    <source>
        <dbReference type="ARBA" id="ARBA00023002"/>
    </source>
</evidence>
<evidence type="ECO:0000256" key="2">
    <source>
        <dbReference type="ARBA" id="ARBA00022862"/>
    </source>
</evidence>
<comment type="function">
    <text evidence="6">Thiol-specific peroxidase that catalyzes the reduction of hydrogen peroxide and organic hydroperoxides to water and alcohols, respectively.</text>
</comment>
<name>A0A5A8E300_CAFRO</name>
<feature type="domain" description="Thioredoxin" evidence="9">
    <location>
        <begin position="3"/>
        <end position="165"/>
    </location>
</feature>
<evidence type="ECO:0000256" key="7">
    <source>
        <dbReference type="PIRSR" id="PIRSR000239-1"/>
    </source>
</evidence>
<dbReference type="PANTHER" id="PTHR10681:SF121">
    <property type="entry name" value="ALKYL HYDROPEROXIDE REDUCTASE C"/>
    <property type="match status" value="1"/>
</dbReference>
<dbReference type="FunFam" id="3.40.30.10:FF:000011">
    <property type="entry name" value="Peroxiredoxin PRX1"/>
    <property type="match status" value="1"/>
</dbReference>
<keyword evidence="2 6" id="KW-0049">Antioxidant</keyword>
<dbReference type="InterPro" id="IPR019479">
    <property type="entry name" value="Peroxiredoxin_C"/>
</dbReference>
<dbReference type="PANTHER" id="PTHR10681">
    <property type="entry name" value="THIOREDOXIN PEROXIDASE"/>
    <property type="match status" value="1"/>
</dbReference>
<dbReference type="PIRSF" id="PIRSF000239">
    <property type="entry name" value="AHPC"/>
    <property type="match status" value="1"/>
</dbReference>
<dbReference type="GO" id="GO:0006979">
    <property type="term" value="P:response to oxidative stress"/>
    <property type="evidence" value="ECO:0007669"/>
    <property type="project" value="TreeGrafter"/>
</dbReference>
<dbReference type="InterPro" id="IPR024706">
    <property type="entry name" value="Peroxiredoxin_AhpC-typ"/>
</dbReference>
<feature type="active site" description="Cysteine sulfenic acid (-SOH) intermediate; for peroxidase activity" evidence="7">
    <location>
        <position position="47"/>
    </location>
</feature>
<reference evidence="10 11" key="1">
    <citation type="submission" date="2019-07" db="EMBL/GenBank/DDBJ databases">
        <title>Genomes of Cafeteria roenbergensis.</title>
        <authorList>
            <person name="Fischer M.G."/>
            <person name="Hackl T."/>
            <person name="Roman M."/>
        </authorList>
    </citation>
    <scope>NUCLEOTIDE SEQUENCE [LARGE SCALE GENOMIC DNA]</scope>
    <source>
        <strain evidence="10 11">RCC970-E3</strain>
    </source>
</reference>
<dbReference type="Pfam" id="PF00578">
    <property type="entry name" value="AhpC-TSA"/>
    <property type="match status" value="1"/>
</dbReference>